<protein>
    <submittedName>
        <fullName evidence="3">Histidine phosphatase family protein</fullName>
        <ecNumber evidence="3">3.1.3.-</ecNumber>
    </submittedName>
</protein>
<keyword evidence="3" id="KW-0378">Hydrolase</keyword>
<evidence type="ECO:0000256" key="1">
    <source>
        <dbReference type="PIRSR" id="PIRSR613078-1"/>
    </source>
</evidence>
<organism evidence="3">
    <name type="scientific">Nakamurella sp. A5-74</name>
    <dbReference type="NCBI Taxonomy" id="3158264"/>
    <lineage>
        <taxon>Bacteria</taxon>
        <taxon>Bacillati</taxon>
        <taxon>Actinomycetota</taxon>
        <taxon>Actinomycetes</taxon>
        <taxon>Nakamurellales</taxon>
        <taxon>Nakamurellaceae</taxon>
        <taxon>Nakamurella</taxon>
    </lineage>
</organism>
<feature type="active site" description="Tele-phosphohistidine intermediate" evidence="1">
    <location>
        <position position="11"/>
    </location>
</feature>
<dbReference type="EC" id="3.1.3.-" evidence="3"/>
<evidence type="ECO:0000313" key="3">
    <source>
        <dbReference type="EMBL" id="XCG65116.1"/>
    </source>
</evidence>
<accession>A0AAU8DT15</accession>
<dbReference type="PROSITE" id="PS00175">
    <property type="entry name" value="PG_MUTASE"/>
    <property type="match status" value="1"/>
</dbReference>
<feature type="binding site" evidence="2">
    <location>
        <position position="60"/>
    </location>
    <ligand>
        <name>substrate</name>
    </ligand>
</feature>
<proteinExistence type="predicted"/>
<dbReference type="PANTHER" id="PTHR48100">
    <property type="entry name" value="BROAD-SPECIFICITY PHOSPHATASE YOR283W-RELATED"/>
    <property type="match status" value="1"/>
</dbReference>
<dbReference type="InterPro" id="IPR050275">
    <property type="entry name" value="PGM_Phosphatase"/>
</dbReference>
<dbReference type="CDD" id="cd07067">
    <property type="entry name" value="HP_PGM_like"/>
    <property type="match status" value="1"/>
</dbReference>
<dbReference type="InterPro" id="IPR013078">
    <property type="entry name" value="His_Pase_superF_clade-1"/>
</dbReference>
<name>A0AAU8DT15_9ACTN</name>
<dbReference type="Gene3D" id="3.40.50.1240">
    <property type="entry name" value="Phosphoglycerate mutase-like"/>
    <property type="match status" value="1"/>
</dbReference>
<dbReference type="GO" id="GO:0016791">
    <property type="term" value="F:phosphatase activity"/>
    <property type="evidence" value="ECO:0007669"/>
    <property type="project" value="TreeGrafter"/>
</dbReference>
<dbReference type="RefSeq" id="WP_353650727.1">
    <property type="nucleotide sequence ID" value="NZ_CP159218.1"/>
</dbReference>
<dbReference type="InterPro" id="IPR029033">
    <property type="entry name" value="His_PPase_superfam"/>
</dbReference>
<feature type="binding site" evidence="2">
    <location>
        <begin position="10"/>
        <end position="17"/>
    </location>
    <ligand>
        <name>substrate</name>
    </ligand>
</feature>
<gene>
    <name evidence="3" type="ORF">ABLG96_07410</name>
</gene>
<dbReference type="SMART" id="SM00855">
    <property type="entry name" value="PGAM"/>
    <property type="match status" value="1"/>
</dbReference>
<sequence>MSLHRLVLLRHGETDWNAEMRLQGHRDIPLNERGLAQAQAAAPSVAGFDPDLMMVSDLQRARQTAAPVAGLLGTEPTPDVRLRETSMGQWEGLTRADVDDGWPDAWDHWRSSIADVAPPDGETRAEVADRAREVVDELITSPDGPESALLVSHGGLIVGLTALLLDLPRAHWHALTGVSNCHWVELELQERHWRLRSYNAGLSAIVMPAADDEVAGV</sequence>
<dbReference type="PANTHER" id="PTHR48100:SF62">
    <property type="entry name" value="GLUCOSYL-3-PHOSPHOGLYCERATE PHOSPHATASE"/>
    <property type="match status" value="1"/>
</dbReference>
<dbReference type="EMBL" id="CP159218">
    <property type="protein sequence ID" value="XCG65116.1"/>
    <property type="molecule type" value="Genomic_DNA"/>
</dbReference>
<dbReference type="SUPFAM" id="SSF53254">
    <property type="entry name" value="Phosphoglycerate mutase-like"/>
    <property type="match status" value="1"/>
</dbReference>
<dbReference type="GO" id="GO:0005737">
    <property type="term" value="C:cytoplasm"/>
    <property type="evidence" value="ECO:0007669"/>
    <property type="project" value="TreeGrafter"/>
</dbReference>
<dbReference type="InterPro" id="IPR001345">
    <property type="entry name" value="PG/BPGM_mutase_AS"/>
</dbReference>
<evidence type="ECO:0000256" key="2">
    <source>
        <dbReference type="PIRSR" id="PIRSR613078-2"/>
    </source>
</evidence>
<feature type="active site" description="Proton donor/acceptor" evidence="1">
    <location>
        <position position="84"/>
    </location>
</feature>
<dbReference type="AlphaFoldDB" id="A0AAU8DT15"/>
<reference evidence="3" key="1">
    <citation type="submission" date="2024-05" db="EMBL/GenBank/DDBJ databases">
        <authorList>
            <person name="Cai S.Y."/>
            <person name="Jin L.M."/>
            <person name="Li H.R."/>
        </authorList>
    </citation>
    <scope>NUCLEOTIDE SEQUENCE</scope>
    <source>
        <strain evidence="3">A5-74</strain>
    </source>
</reference>
<dbReference type="Pfam" id="PF00300">
    <property type="entry name" value="His_Phos_1"/>
    <property type="match status" value="1"/>
</dbReference>